<reference evidence="5" key="1">
    <citation type="submission" date="2016-12" db="EMBL/GenBank/DDBJ databases">
        <authorList>
            <person name="Gaudriault S."/>
        </authorList>
    </citation>
    <scope>NUCLEOTIDE SEQUENCE [LARGE SCALE GENOMIC DNA]</scope>
    <source>
        <strain evidence="5">HGB1681 (deposited as PTA-6826 in the American Type Culture Collection)</strain>
    </source>
</reference>
<evidence type="ECO:0000259" key="1">
    <source>
        <dbReference type="Pfam" id="PF11195"/>
    </source>
</evidence>
<evidence type="ECO:0000259" key="2">
    <source>
        <dbReference type="Pfam" id="PF25136"/>
    </source>
</evidence>
<dbReference type="RefSeq" id="WP_086953606.1">
    <property type="nucleotide sequence ID" value="NZ_CAWNQC010000066.1"/>
</dbReference>
<evidence type="ECO:0000313" key="3">
    <source>
        <dbReference type="EMBL" id="PHM23431.1"/>
    </source>
</evidence>
<feature type="domain" description="DUF7823" evidence="2">
    <location>
        <begin position="132"/>
        <end position="251"/>
    </location>
</feature>
<reference evidence="4" key="2">
    <citation type="submission" date="2016-12" db="EMBL/GenBank/DDBJ databases">
        <authorList>
            <person name="Song W.-J."/>
            <person name="Kurnit D.M."/>
        </authorList>
    </citation>
    <scope>NUCLEOTIDE SEQUENCE [LARGE SCALE GENOMIC DNA]</scope>
    <source>
        <strain evidence="4">HGB1681</strain>
    </source>
</reference>
<dbReference type="InterPro" id="IPR021361">
    <property type="entry name" value="Tad2-like_dom"/>
</dbReference>
<accession>A0A1N6MZA9</accession>
<protein>
    <submittedName>
        <fullName evidence="4">Uncharacterized protein</fullName>
    </submittedName>
</protein>
<keyword evidence="6" id="KW-1185">Reference proteome</keyword>
<reference evidence="3 6" key="3">
    <citation type="journal article" date="2017" name="Nat. Microbiol.">
        <title>Natural product diversity associated with the nematode symbionts Photorhabdus and Xenorhabdus.</title>
        <authorList>
            <person name="Tobias N.J."/>
            <person name="Wolff H."/>
            <person name="Djahanschiri B."/>
            <person name="Grundmann F."/>
            <person name="Kronenwerth M."/>
            <person name="Shi Y.M."/>
            <person name="Simonyi S."/>
            <person name="Grun P."/>
            <person name="Shapiro-Ilan D."/>
            <person name="Pidot S.J."/>
            <person name="Stinear T.P."/>
            <person name="Ebersberger I."/>
            <person name="Bode H.B."/>
        </authorList>
    </citation>
    <scope>NUCLEOTIDE SEQUENCE [LARGE SCALE GENOMIC DNA]</scope>
    <source>
        <strain evidence="3 6">DSM 16336</strain>
    </source>
</reference>
<name>A0A1N6MZA9_9GAMM</name>
<dbReference type="EMBL" id="FTLG01000201">
    <property type="protein sequence ID" value="SIP74213.1"/>
    <property type="molecule type" value="Genomic_DNA"/>
</dbReference>
<dbReference type="Pfam" id="PF11195">
    <property type="entry name" value="Tad2-like"/>
    <property type="match status" value="1"/>
</dbReference>
<sequence length="251" mass="29014">MSDVNKLDNKQCSFDPEQYKVKVDDTVAPVGSFPWAMIQVYLGNLVYRSEWDVPHQYLKFIPKSTGGDGENIPPQIWMINKGEEQPWSPSQDDLTSCDWSLLELSVFDITSAYSNKTVFSNAEIWGYIVRSTSPLGSLTNIVRNKDIAEIEAFCWERYQKSDDSYDFNFMLFFMANKDKESAQRLDNLIANKTLYVMVDGVAYNLGTNLINNSDDYEYEIYIKGSEAQKLGTILMQMAETKSKKRFYCYWH</sequence>
<evidence type="ECO:0000313" key="4">
    <source>
        <dbReference type="EMBL" id="SIP74213.1"/>
    </source>
</evidence>
<feature type="domain" description="Thoeris anti-defense 2-like" evidence="1">
    <location>
        <begin position="32"/>
        <end position="101"/>
    </location>
</feature>
<organism evidence="4 5">
    <name type="scientific">Xenorhabdus innexi</name>
    <dbReference type="NCBI Taxonomy" id="290109"/>
    <lineage>
        <taxon>Bacteria</taxon>
        <taxon>Pseudomonadati</taxon>
        <taxon>Pseudomonadota</taxon>
        <taxon>Gammaproteobacteria</taxon>
        <taxon>Enterobacterales</taxon>
        <taxon>Morganellaceae</taxon>
        <taxon>Xenorhabdus</taxon>
    </lineage>
</organism>
<dbReference type="Proteomes" id="UP000224871">
    <property type="component" value="Unassembled WGS sequence"/>
</dbReference>
<dbReference type="AlphaFoldDB" id="A0A1N6MZA9"/>
<dbReference type="InterPro" id="IPR056725">
    <property type="entry name" value="DUF7823"/>
</dbReference>
<dbReference type="Proteomes" id="UP000196435">
    <property type="component" value="Unassembled WGS sequence"/>
</dbReference>
<proteinExistence type="predicted"/>
<gene>
    <name evidence="3" type="ORF">Xinn_04116</name>
    <name evidence="4" type="ORF">XIS1_580001</name>
</gene>
<dbReference type="EMBL" id="NIBU01000158">
    <property type="protein sequence ID" value="PHM23431.1"/>
    <property type="molecule type" value="Genomic_DNA"/>
</dbReference>
<evidence type="ECO:0000313" key="5">
    <source>
        <dbReference type="Proteomes" id="UP000196435"/>
    </source>
</evidence>
<dbReference type="Pfam" id="PF25136">
    <property type="entry name" value="DUF7823"/>
    <property type="match status" value="1"/>
</dbReference>
<dbReference type="OrthoDB" id="6448141at2"/>
<evidence type="ECO:0000313" key="6">
    <source>
        <dbReference type="Proteomes" id="UP000224871"/>
    </source>
</evidence>